<evidence type="ECO:0000256" key="4">
    <source>
        <dbReference type="ARBA" id="ARBA00022741"/>
    </source>
</evidence>
<organism evidence="8 9">
    <name type="scientific">Rhizobium miluonense</name>
    <dbReference type="NCBI Taxonomy" id="411945"/>
    <lineage>
        <taxon>Bacteria</taxon>
        <taxon>Pseudomonadati</taxon>
        <taxon>Pseudomonadota</taxon>
        <taxon>Alphaproteobacteria</taxon>
        <taxon>Hyphomicrobiales</taxon>
        <taxon>Rhizobiaceae</taxon>
        <taxon>Rhizobium/Agrobacterium group</taxon>
        <taxon>Rhizobium</taxon>
    </lineage>
</organism>
<evidence type="ECO:0000313" key="8">
    <source>
        <dbReference type="EMBL" id="SCB12188.1"/>
    </source>
</evidence>
<sequence>MWQAFTELILMTLLSIQNLSRAFGSTQALADASLTIDSGEIVALMGANGAGKSTLVKILSGVYPADSGSILWNGRNYRADSPAQAAAQGIVTVHQSTDVVGVAGLSVADALLLNQFVDGRQPFFLSKRSVRRKAAAILKEAGFDLPLDRDFGDLGTADRQMVAIARALSNKAQLLILDEPTASLSAREAGRLYEIVRQLKARGMSILYISHRTVDLDALADRVVILRGGRNVGAFARPIDFDAAIETMIGRAMKASRPRRREQFDRTVLELRGIRLLSDSTPFDLTLHAGEVVAITGVLGAGKSRLLSALFGIEHLAAGDALLDGVPYKPASPAEAIARGVVMAAADRHRSSLMPSDWPGESIAATISLPHLRQWYPSGFLFSGRETREGEKAIRRLGIKAAGPDASVWSLSGGNQQKVVLARWEAEPSRLLLLDEPFQGVDVGARQDIIAAIRSHSDRATLIATSDPEEALEVADRVLVMEHHSLRDVAPAIAGDWQNEEYVR</sequence>
<dbReference type="PROSITE" id="PS50893">
    <property type="entry name" value="ABC_TRANSPORTER_2"/>
    <property type="match status" value="2"/>
</dbReference>
<evidence type="ECO:0000256" key="6">
    <source>
        <dbReference type="ARBA" id="ARBA00023136"/>
    </source>
</evidence>
<dbReference type="Proteomes" id="UP000199435">
    <property type="component" value="Unassembled WGS sequence"/>
</dbReference>
<dbReference type="InterPro" id="IPR027417">
    <property type="entry name" value="P-loop_NTPase"/>
</dbReference>
<reference evidence="9" key="1">
    <citation type="submission" date="2016-08" db="EMBL/GenBank/DDBJ databases">
        <authorList>
            <person name="Varghese N."/>
            <person name="Submissions Spin"/>
        </authorList>
    </citation>
    <scope>NUCLEOTIDE SEQUENCE [LARGE SCALE GENOMIC DNA]</scope>
    <source>
        <strain evidence="9">HAMBI 2971</strain>
    </source>
</reference>
<dbReference type="Pfam" id="PF00005">
    <property type="entry name" value="ABC_tran"/>
    <property type="match status" value="2"/>
</dbReference>
<evidence type="ECO:0000313" key="9">
    <source>
        <dbReference type="Proteomes" id="UP000199435"/>
    </source>
</evidence>
<evidence type="ECO:0000256" key="2">
    <source>
        <dbReference type="ARBA" id="ARBA00022597"/>
    </source>
</evidence>
<accession>A0A1C3U9P1</accession>
<dbReference type="PANTHER" id="PTHR43790:SF9">
    <property type="entry name" value="GALACTOFURANOSE TRANSPORTER ATP-BINDING PROTEIN YTFR"/>
    <property type="match status" value="1"/>
</dbReference>
<dbReference type="GO" id="GO:0005524">
    <property type="term" value="F:ATP binding"/>
    <property type="evidence" value="ECO:0007669"/>
    <property type="project" value="UniProtKB-KW"/>
</dbReference>
<dbReference type="AlphaFoldDB" id="A0A1C3U9P1"/>
<dbReference type="CDD" id="cd03215">
    <property type="entry name" value="ABC_Carb_Monos_II"/>
    <property type="match status" value="1"/>
</dbReference>
<gene>
    <name evidence="8" type="ORF">GA0061102_1002210</name>
</gene>
<protein>
    <submittedName>
        <fullName evidence="8">Simple sugar transport system ATP-binding protein</fullName>
    </submittedName>
</protein>
<keyword evidence="9" id="KW-1185">Reference proteome</keyword>
<keyword evidence="1" id="KW-0813">Transport</keyword>
<dbReference type="InterPro" id="IPR003439">
    <property type="entry name" value="ABC_transporter-like_ATP-bd"/>
</dbReference>
<keyword evidence="2 8" id="KW-0762">Sugar transport</keyword>
<dbReference type="STRING" id="411945.GA0061102_1002210"/>
<keyword evidence="4" id="KW-0547">Nucleotide-binding</keyword>
<name>A0A1C3U9P1_9HYPH</name>
<keyword evidence="3" id="KW-0677">Repeat</keyword>
<evidence type="ECO:0000256" key="1">
    <source>
        <dbReference type="ARBA" id="ARBA00022448"/>
    </source>
</evidence>
<evidence type="ECO:0000256" key="3">
    <source>
        <dbReference type="ARBA" id="ARBA00022737"/>
    </source>
</evidence>
<keyword evidence="6" id="KW-0472">Membrane</keyword>
<dbReference type="PANTHER" id="PTHR43790">
    <property type="entry name" value="CARBOHYDRATE TRANSPORT ATP-BINDING PROTEIN MG119-RELATED"/>
    <property type="match status" value="1"/>
</dbReference>
<dbReference type="Gene3D" id="3.40.50.300">
    <property type="entry name" value="P-loop containing nucleotide triphosphate hydrolases"/>
    <property type="match status" value="2"/>
</dbReference>
<keyword evidence="5 8" id="KW-0067">ATP-binding</keyword>
<proteinExistence type="predicted"/>
<dbReference type="SUPFAM" id="SSF52540">
    <property type="entry name" value="P-loop containing nucleoside triphosphate hydrolases"/>
    <property type="match status" value="2"/>
</dbReference>
<feature type="domain" description="ABC transporter" evidence="7">
    <location>
        <begin position="259"/>
        <end position="502"/>
    </location>
</feature>
<dbReference type="CDD" id="cd03216">
    <property type="entry name" value="ABC_Carb_Monos_I"/>
    <property type="match status" value="1"/>
</dbReference>
<dbReference type="EMBL" id="FMAH01000002">
    <property type="protein sequence ID" value="SCB12188.1"/>
    <property type="molecule type" value="Genomic_DNA"/>
</dbReference>
<dbReference type="SMART" id="SM00382">
    <property type="entry name" value="AAA"/>
    <property type="match status" value="2"/>
</dbReference>
<dbReference type="InterPro" id="IPR003593">
    <property type="entry name" value="AAA+_ATPase"/>
</dbReference>
<evidence type="ECO:0000259" key="7">
    <source>
        <dbReference type="PROSITE" id="PS50893"/>
    </source>
</evidence>
<dbReference type="InterPro" id="IPR050107">
    <property type="entry name" value="ABC_carbohydrate_import_ATPase"/>
</dbReference>
<feature type="domain" description="ABC transporter" evidence="7">
    <location>
        <begin position="14"/>
        <end position="253"/>
    </location>
</feature>
<dbReference type="GO" id="GO:0016887">
    <property type="term" value="F:ATP hydrolysis activity"/>
    <property type="evidence" value="ECO:0007669"/>
    <property type="project" value="InterPro"/>
</dbReference>
<evidence type="ECO:0000256" key="5">
    <source>
        <dbReference type="ARBA" id="ARBA00022840"/>
    </source>
</evidence>